<sequence>MQKNDKDVKKVKKVKKEEAETLQSNIIENEMRRGFELSDGGERNEMAEEQAKRT</sequence>
<evidence type="ECO:0000313" key="3">
    <source>
        <dbReference type="Proteomes" id="UP000295416"/>
    </source>
</evidence>
<protein>
    <submittedName>
        <fullName evidence="2">Uncharacterized protein</fullName>
    </submittedName>
</protein>
<accession>A0A4R2NE19</accession>
<dbReference type="Proteomes" id="UP000295416">
    <property type="component" value="Unassembled WGS sequence"/>
</dbReference>
<proteinExistence type="predicted"/>
<keyword evidence="3" id="KW-1185">Reference proteome</keyword>
<dbReference type="EMBL" id="SLXK01000062">
    <property type="protein sequence ID" value="TCP19501.1"/>
    <property type="molecule type" value="Genomic_DNA"/>
</dbReference>
<dbReference type="RefSeq" id="WP_165887038.1">
    <property type="nucleotide sequence ID" value="NZ_SLXK01000062.1"/>
</dbReference>
<evidence type="ECO:0000313" key="2">
    <source>
        <dbReference type="EMBL" id="TCP19501.1"/>
    </source>
</evidence>
<organism evidence="2 3">
    <name type="scientific">Scopulibacillus darangshiensis</name>
    <dbReference type="NCBI Taxonomy" id="442528"/>
    <lineage>
        <taxon>Bacteria</taxon>
        <taxon>Bacillati</taxon>
        <taxon>Bacillota</taxon>
        <taxon>Bacilli</taxon>
        <taxon>Bacillales</taxon>
        <taxon>Sporolactobacillaceae</taxon>
        <taxon>Scopulibacillus</taxon>
    </lineage>
</organism>
<comment type="caution">
    <text evidence="2">The sequence shown here is derived from an EMBL/GenBank/DDBJ whole genome shotgun (WGS) entry which is preliminary data.</text>
</comment>
<reference evidence="2 3" key="1">
    <citation type="submission" date="2019-03" db="EMBL/GenBank/DDBJ databases">
        <title>Genomic Encyclopedia of Type Strains, Phase IV (KMG-IV): sequencing the most valuable type-strain genomes for metagenomic binning, comparative biology and taxonomic classification.</title>
        <authorList>
            <person name="Goeker M."/>
        </authorList>
    </citation>
    <scope>NUCLEOTIDE SEQUENCE [LARGE SCALE GENOMIC DNA]</scope>
    <source>
        <strain evidence="2 3">DSM 19377</strain>
    </source>
</reference>
<feature type="region of interest" description="Disordered" evidence="1">
    <location>
        <begin position="30"/>
        <end position="54"/>
    </location>
</feature>
<evidence type="ECO:0000256" key="1">
    <source>
        <dbReference type="SAM" id="MobiDB-lite"/>
    </source>
</evidence>
<name>A0A4R2NE19_9BACL</name>
<dbReference type="AlphaFoldDB" id="A0A4R2NE19"/>
<gene>
    <name evidence="2" type="ORF">EV207_1626</name>
</gene>